<keyword evidence="3" id="KW-0812">Transmembrane</keyword>
<dbReference type="EMBL" id="CP053835">
    <property type="protein sequence ID" value="QKF77638.1"/>
    <property type="molecule type" value="Genomic_DNA"/>
</dbReference>
<dbReference type="RefSeq" id="WP_129010720.1">
    <property type="nucleotide sequence ID" value="NZ_CP053835.1"/>
</dbReference>
<dbReference type="SUPFAM" id="SSF57868">
    <property type="entry name" value="Metallothionein"/>
    <property type="match status" value="1"/>
</dbReference>
<organism evidence="4 5">
    <name type="scientific">Arcobacter defluvii</name>
    <dbReference type="NCBI Taxonomy" id="873191"/>
    <lineage>
        <taxon>Bacteria</taxon>
        <taxon>Pseudomonadati</taxon>
        <taxon>Campylobacterota</taxon>
        <taxon>Epsilonproteobacteria</taxon>
        <taxon>Campylobacterales</taxon>
        <taxon>Arcobacteraceae</taxon>
        <taxon>Arcobacter</taxon>
    </lineage>
</organism>
<gene>
    <name evidence="4" type="ORF">ADFLV_1618</name>
</gene>
<name>A0AAE7BEJ4_9BACT</name>
<sequence length="71" mass="8215">MVLKVILVIAVAFLVYVFLFKKTREKEINKKDEMITDDMVECPTCKTYVSKKEAIVSNGKFYCSNECLLNK</sequence>
<evidence type="ECO:0000256" key="3">
    <source>
        <dbReference type="SAM" id="Phobius"/>
    </source>
</evidence>
<keyword evidence="2" id="KW-0480">Metal-thiolate cluster</keyword>
<feature type="transmembrane region" description="Helical" evidence="3">
    <location>
        <begin position="6"/>
        <end position="21"/>
    </location>
</feature>
<protein>
    <recommendedName>
        <fullName evidence="6">Prokaryotic metallothionein</fullName>
    </recommendedName>
</protein>
<keyword evidence="3" id="KW-0472">Membrane</keyword>
<evidence type="ECO:0000256" key="1">
    <source>
        <dbReference type="ARBA" id="ARBA00022723"/>
    </source>
</evidence>
<dbReference type="KEGG" id="adz:ADFLV_1618"/>
<dbReference type="Proteomes" id="UP000503313">
    <property type="component" value="Chromosome"/>
</dbReference>
<proteinExistence type="predicted"/>
<evidence type="ECO:0008006" key="6">
    <source>
        <dbReference type="Google" id="ProtNLM"/>
    </source>
</evidence>
<keyword evidence="3" id="KW-1133">Transmembrane helix</keyword>
<accession>A0AAE7BEJ4</accession>
<dbReference type="NCBIfam" id="NF041023">
    <property type="entry name" value="PP0621_fam"/>
    <property type="match status" value="1"/>
</dbReference>
<dbReference type="InterPro" id="IPR017854">
    <property type="entry name" value="Metalthion_dom_sf"/>
</dbReference>
<dbReference type="GO" id="GO:0046872">
    <property type="term" value="F:metal ion binding"/>
    <property type="evidence" value="ECO:0007669"/>
    <property type="project" value="UniProtKB-KW"/>
</dbReference>
<reference evidence="4 5" key="1">
    <citation type="submission" date="2020-05" db="EMBL/GenBank/DDBJ databases">
        <title>Complete genome sequencing of Campylobacter and Arcobacter type strains.</title>
        <authorList>
            <person name="Miller W.G."/>
            <person name="Yee E."/>
        </authorList>
    </citation>
    <scope>NUCLEOTIDE SEQUENCE [LARGE SCALE GENOMIC DNA]</scope>
    <source>
        <strain evidence="4 5">LMG 25694</strain>
    </source>
</reference>
<dbReference type="InterPro" id="IPR049708">
    <property type="entry name" value="PP0621-like"/>
</dbReference>
<evidence type="ECO:0000313" key="4">
    <source>
        <dbReference type="EMBL" id="QKF77638.1"/>
    </source>
</evidence>
<evidence type="ECO:0000313" key="5">
    <source>
        <dbReference type="Proteomes" id="UP000503313"/>
    </source>
</evidence>
<dbReference type="Gene3D" id="2.30.170.10">
    <property type="match status" value="1"/>
</dbReference>
<evidence type="ECO:0000256" key="2">
    <source>
        <dbReference type="ARBA" id="ARBA00022851"/>
    </source>
</evidence>
<keyword evidence="1" id="KW-0479">Metal-binding</keyword>
<keyword evidence="5" id="KW-1185">Reference proteome</keyword>
<dbReference type="AlphaFoldDB" id="A0AAE7BEJ4"/>